<evidence type="ECO:0000313" key="3">
    <source>
        <dbReference type="Proteomes" id="UP000681035"/>
    </source>
</evidence>
<dbReference type="SUPFAM" id="SSF52540">
    <property type="entry name" value="P-loop containing nucleoside triphosphate hydrolases"/>
    <property type="match status" value="1"/>
</dbReference>
<reference evidence="2" key="1">
    <citation type="submission" date="2020-09" db="EMBL/GenBank/DDBJ databases">
        <title>New species isolated from human feces.</title>
        <authorList>
            <person name="Kitahara M."/>
            <person name="Shigeno Y."/>
            <person name="Shime M."/>
            <person name="Matsumoto Y."/>
            <person name="Nakamura S."/>
            <person name="Motooka D."/>
            <person name="Fukuoka S."/>
            <person name="Nishikawa H."/>
            <person name="Benno Y."/>
        </authorList>
    </citation>
    <scope>NUCLEOTIDE SEQUENCE</scope>
    <source>
        <strain evidence="2">MM50</strain>
    </source>
</reference>
<protein>
    <submittedName>
        <fullName evidence="2">ATPase</fullName>
    </submittedName>
</protein>
<evidence type="ECO:0000313" key="2">
    <source>
        <dbReference type="EMBL" id="BCK81322.1"/>
    </source>
</evidence>
<gene>
    <name evidence="2" type="ORF">MM50RIKEN_10850</name>
</gene>
<sequence length="634" mass="71146">MSKKTAKAQAVDARLFQQIQPHGGITFADPSYTRMGDGYCRCLHIYGLPNTLDRHWLTRIFTVSGCICSFDVATEDMAAVKRSINRSIGEEGARAYDAKDYNALYDAQKRQAELQQLYDELERMGEVMKICDFRIFLQAQMLAELEEKTKELQDNLDASGYKNTVLLGEQKTEWQSLYEPFAVTHAKPVTMKGLSLTARQLAEGYPFDYSDLLDEQGALLGFTDMGGAVVFDLFSKTVKRKHYNAAVCGDMGSGKSTLLKKLFKQNASIGNYIRCFDVSGEFSALTLEFGGKIIRCSGSDGMLNPLEILRSGEDDYASYARHISKLQAFFRCINPSMSDQLLQELANYLREFYAGFDLVPADGSSVTGRAATDYPTLSQFREFLQGYITFVAQQDKAAETEVETAIHVEQARNLQILLGAVENLCSNYGRLFDGHTTISDITGEKIVTFDISTIKELGNVFTAQMQNLVSLCWDNAIAVGGPEKEKWESGAYAIEDITKFLILIDESHRWVNTSMPLILDMVTRYLREARKYFAGIVLASQSVRDYMPEGDFSGADNIRILFELCQYKFMFKQDSSAKEHIRRIFGEGMTFSQVESIPFLEQGENVLSIAGAGALQFRVWLSRDYEATLFSGGR</sequence>
<dbReference type="AlphaFoldDB" id="A0A810Q4Z4"/>
<dbReference type="InterPro" id="IPR051162">
    <property type="entry name" value="T4SS_component"/>
</dbReference>
<dbReference type="EMBL" id="AP023418">
    <property type="protein sequence ID" value="BCK81322.1"/>
    <property type="molecule type" value="Genomic_DNA"/>
</dbReference>
<evidence type="ECO:0000256" key="1">
    <source>
        <dbReference type="SAM" id="Coils"/>
    </source>
</evidence>
<dbReference type="Proteomes" id="UP000681035">
    <property type="component" value="Chromosome"/>
</dbReference>
<dbReference type="PANTHER" id="PTHR30121">
    <property type="entry name" value="UNCHARACTERIZED PROTEIN YJGR-RELATED"/>
    <property type="match status" value="1"/>
</dbReference>
<dbReference type="RefSeq" id="WP_213542073.1">
    <property type="nucleotide sequence ID" value="NZ_AP023418.1"/>
</dbReference>
<dbReference type="Gene3D" id="3.40.50.300">
    <property type="entry name" value="P-loop containing nucleotide triphosphate hydrolases"/>
    <property type="match status" value="1"/>
</dbReference>
<dbReference type="KEGG" id="vcop:MM50RIKEN_10850"/>
<dbReference type="Gene3D" id="1.10.8.730">
    <property type="match status" value="1"/>
</dbReference>
<keyword evidence="3" id="KW-1185">Reference proteome</keyword>
<name>A0A810Q4Z4_9FIRM</name>
<proteinExistence type="predicted"/>
<accession>A0A810Q4Z4</accession>
<dbReference type="InterPro" id="IPR027417">
    <property type="entry name" value="P-loop_NTPase"/>
</dbReference>
<keyword evidence="1" id="KW-0175">Coiled coil</keyword>
<dbReference type="PANTHER" id="PTHR30121:SF6">
    <property type="entry name" value="SLR6007 PROTEIN"/>
    <property type="match status" value="1"/>
</dbReference>
<feature type="coiled-coil region" evidence="1">
    <location>
        <begin position="104"/>
        <end position="162"/>
    </location>
</feature>
<organism evidence="2 3">
    <name type="scientific">Vescimonas coprocola</name>
    <dbReference type="NCBI Taxonomy" id="2714355"/>
    <lineage>
        <taxon>Bacteria</taxon>
        <taxon>Bacillati</taxon>
        <taxon>Bacillota</taxon>
        <taxon>Clostridia</taxon>
        <taxon>Eubacteriales</taxon>
        <taxon>Oscillospiraceae</taxon>
        <taxon>Vescimonas</taxon>
    </lineage>
</organism>